<dbReference type="InterPro" id="IPR048279">
    <property type="entry name" value="MdtK-like"/>
</dbReference>
<evidence type="ECO:0000256" key="1">
    <source>
        <dbReference type="ARBA" id="ARBA00004651"/>
    </source>
</evidence>
<reference evidence="11" key="2">
    <citation type="submission" date="2021-04" db="EMBL/GenBank/DDBJ databases">
        <authorList>
            <person name="Gilroy R."/>
        </authorList>
    </citation>
    <scope>NUCLEOTIDE SEQUENCE</scope>
    <source>
        <strain evidence="11">Gambia15-2214</strain>
    </source>
</reference>
<evidence type="ECO:0000313" key="12">
    <source>
        <dbReference type="Proteomes" id="UP000823914"/>
    </source>
</evidence>
<keyword evidence="7" id="KW-0406">Ion transport</keyword>
<accession>A0A9E2L2Q6</accession>
<dbReference type="GO" id="GO:0006811">
    <property type="term" value="P:monoatomic ion transport"/>
    <property type="evidence" value="ECO:0007669"/>
    <property type="project" value="UniProtKB-KW"/>
</dbReference>
<sequence length="456" mass="49954">MSTNTITTEGAIWKQILRLFFPILLGTFFQQLYNTVDSVIVGHFLGKEALASVGGGSALIVNLLVGFFVGISSGATVIISQFFGASDMHKMQRAVSTAIWLAIVGGATLMIIGFASAEVLLHLIGTPEELIGLSKTYINWYYTGMIFMLVYNIGSGIFRAIGDTRRPLYFLIIGCISNIFFDLLFIPVLKLGVAGAAIATVLSQGIAMYFVLQGLRKRKNLFDLSLRKLHFDPVMLKSMIYIGVPAGIQAIMYSLSNLIIQSKINFFGTNTIAAYSAYGKLDSMLWMILSAFGVSITVFSGQNSGAKLYKRVYRGAWTCLGMAAVSTLILCGVLWTTGKYLFYIFTSDPEVIAAGLDMLHFLLPYYMTYVCIEVFSGVIIGTGCSVVPMIITLGGICLARVLWITFVFPLSPQVHTVLFSYPATWTLTSVLFLFYYKFGGWRKGLAEDIASAATSH</sequence>
<evidence type="ECO:0000256" key="9">
    <source>
        <dbReference type="ARBA" id="ARBA00031636"/>
    </source>
</evidence>
<dbReference type="PANTHER" id="PTHR43298">
    <property type="entry name" value="MULTIDRUG RESISTANCE PROTEIN NORM-RELATED"/>
    <property type="match status" value="1"/>
</dbReference>
<feature type="transmembrane region" description="Helical" evidence="10">
    <location>
        <begin position="168"/>
        <end position="186"/>
    </location>
</feature>
<feature type="transmembrane region" description="Helical" evidence="10">
    <location>
        <begin position="233"/>
        <end position="255"/>
    </location>
</feature>
<proteinExistence type="predicted"/>
<feature type="transmembrane region" description="Helical" evidence="10">
    <location>
        <begin position="386"/>
        <end position="406"/>
    </location>
</feature>
<evidence type="ECO:0000256" key="6">
    <source>
        <dbReference type="ARBA" id="ARBA00022989"/>
    </source>
</evidence>
<evidence type="ECO:0000256" key="4">
    <source>
        <dbReference type="ARBA" id="ARBA00022475"/>
    </source>
</evidence>
<evidence type="ECO:0000256" key="8">
    <source>
        <dbReference type="ARBA" id="ARBA00023136"/>
    </source>
</evidence>
<dbReference type="GO" id="GO:0005886">
    <property type="term" value="C:plasma membrane"/>
    <property type="evidence" value="ECO:0007669"/>
    <property type="project" value="UniProtKB-SubCell"/>
</dbReference>
<feature type="transmembrane region" description="Helical" evidence="10">
    <location>
        <begin position="192"/>
        <end position="212"/>
    </location>
</feature>
<name>A0A9E2L2Q6_9SPIR</name>
<dbReference type="NCBIfam" id="TIGR00797">
    <property type="entry name" value="matE"/>
    <property type="match status" value="1"/>
</dbReference>
<protein>
    <recommendedName>
        <fullName evidence="9">Multidrug-efflux transporter</fullName>
    </recommendedName>
</protein>
<dbReference type="CDD" id="cd13138">
    <property type="entry name" value="MATE_yoeA_like"/>
    <property type="match status" value="1"/>
</dbReference>
<feature type="transmembrane region" description="Helical" evidence="10">
    <location>
        <begin position="53"/>
        <end position="79"/>
    </location>
</feature>
<dbReference type="PIRSF" id="PIRSF006603">
    <property type="entry name" value="DinF"/>
    <property type="match status" value="1"/>
</dbReference>
<dbReference type="InterPro" id="IPR002528">
    <property type="entry name" value="MATE_fam"/>
</dbReference>
<dbReference type="PANTHER" id="PTHR43298:SF2">
    <property type="entry name" value="FMN_FAD EXPORTER YEEO-RELATED"/>
    <property type="match status" value="1"/>
</dbReference>
<keyword evidence="4" id="KW-1003">Cell membrane</keyword>
<keyword evidence="8 10" id="KW-0472">Membrane</keyword>
<evidence type="ECO:0000256" key="2">
    <source>
        <dbReference type="ARBA" id="ARBA00022448"/>
    </source>
</evidence>
<feature type="transmembrane region" description="Helical" evidence="10">
    <location>
        <begin position="140"/>
        <end position="161"/>
    </location>
</feature>
<gene>
    <name evidence="11" type="ORF">IAA16_07855</name>
</gene>
<dbReference type="EMBL" id="JAHLFV010000185">
    <property type="protein sequence ID" value="MBU3850462.1"/>
    <property type="molecule type" value="Genomic_DNA"/>
</dbReference>
<feature type="transmembrane region" description="Helical" evidence="10">
    <location>
        <begin position="99"/>
        <end position="120"/>
    </location>
</feature>
<keyword evidence="2" id="KW-0813">Transport</keyword>
<reference evidence="11" key="1">
    <citation type="journal article" date="2021" name="PeerJ">
        <title>Extensive microbial diversity within the chicken gut microbiome revealed by metagenomics and culture.</title>
        <authorList>
            <person name="Gilroy R."/>
            <person name="Ravi A."/>
            <person name="Getino M."/>
            <person name="Pursley I."/>
            <person name="Horton D.L."/>
            <person name="Alikhan N.F."/>
            <person name="Baker D."/>
            <person name="Gharbi K."/>
            <person name="Hall N."/>
            <person name="Watson M."/>
            <person name="Adriaenssens E.M."/>
            <person name="Foster-Nyarko E."/>
            <person name="Jarju S."/>
            <person name="Secka A."/>
            <person name="Antonio M."/>
            <person name="Oren A."/>
            <person name="Chaudhuri R.R."/>
            <person name="La Ragione R."/>
            <person name="Hildebrand F."/>
            <person name="Pallen M.J."/>
        </authorList>
    </citation>
    <scope>NUCLEOTIDE SEQUENCE</scope>
    <source>
        <strain evidence="11">Gambia15-2214</strain>
    </source>
</reference>
<keyword evidence="3" id="KW-0050">Antiport</keyword>
<dbReference type="InterPro" id="IPR050222">
    <property type="entry name" value="MATE_MdtK"/>
</dbReference>
<evidence type="ECO:0000256" key="3">
    <source>
        <dbReference type="ARBA" id="ARBA00022449"/>
    </source>
</evidence>
<evidence type="ECO:0000256" key="7">
    <source>
        <dbReference type="ARBA" id="ARBA00023065"/>
    </source>
</evidence>
<comment type="subcellular location">
    <subcellularLocation>
        <location evidence="1">Cell membrane</location>
        <topology evidence="1">Multi-pass membrane protein</topology>
    </subcellularLocation>
</comment>
<evidence type="ECO:0000256" key="5">
    <source>
        <dbReference type="ARBA" id="ARBA00022692"/>
    </source>
</evidence>
<evidence type="ECO:0000313" key="11">
    <source>
        <dbReference type="EMBL" id="MBU3850462.1"/>
    </source>
</evidence>
<dbReference type="GO" id="GO:0015297">
    <property type="term" value="F:antiporter activity"/>
    <property type="evidence" value="ECO:0007669"/>
    <property type="project" value="UniProtKB-KW"/>
</dbReference>
<keyword evidence="5 10" id="KW-0812">Transmembrane</keyword>
<dbReference type="Pfam" id="PF01554">
    <property type="entry name" value="MatE"/>
    <property type="match status" value="2"/>
</dbReference>
<feature type="transmembrane region" description="Helical" evidence="10">
    <location>
        <begin position="358"/>
        <end position="379"/>
    </location>
</feature>
<feature type="transmembrane region" description="Helical" evidence="10">
    <location>
        <begin position="284"/>
        <end position="303"/>
    </location>
</feature>
<dbReference type="Proteomes" id="UP000823914">
    <property type="component" value="Unassembled WGS sequence"/>
</dbReference>
<comment type="caution">
    <text evidence="11">The sequence shown here is derived from an EMBL/GenBank/DDBJ whole genome shotgun (WGS) entry which is preliminary data.</text>
</comment>
<feature type="transmembrane region" description="Helical" evidence="10">
    <location>
        <begin position="315"/>
        <end position="338"/>
    </location>
</feature>
<organism evidence="11 12">
    <name type="scientific">Candidatus Treponema excrementipullorum</name>
    <dbReference type="NCBI Taxonomy" id="2838768"/>
    <lineage>
        <taxon>Bacteria</taxon>
        <taxon>Pseudomonadati</taxon>
        <taxon>Spirochaetota</taxon>
        <taxon>Spirochaetia</taxon>
        <taxon>Spirochaetales</taxon>
        <taxon>Treponemataceae</taxon>
        <taxon>Treponema</taxon>
    </lineage>
</organism>
<evidence type="ECO:0000256" key="10">
    <source>
        <dbReference type="SAM" id="Phobius"/>
    </source>
</evidence>
<dbReference type="AlphaFoldDB" id="A0A9E2L2Q6"/>
<feature type="transmembrane region" description="Helical" evidence="10">
    <location>
        <begin position="418"/>
        <end position="436"/>
    </location>
</feature>
<feature type="transmembrane region" description="Helical" evidence="10">
    <location>
        <begin position="16"/>
        <end position="33"/>
    </location>
</feature>
<keyword evidence="6 10" id="KW-1133">Transmembrane helix</keyword>
<dbReference type="GO" id="GO:0042910">
    <property type="term" value="F:xenobiotic transmembrane transporter activity"/>
    <property type="evidence" value="ECO:0007669"/>
    <property type="project" value="InterPro"/>
</dbReference>